<dbReference type="Proteomes" id="UP000674318">
    <property type="component" value="Chromosome 21"/>
</dbReference>
<feature type="region of interest" description="Disordered" evidence="2">
    <location>
        <begin position="1627"/>
        <end position="1646"/>
    </location>
</feature>
<feature type="coiled-coil region" evidence="1">
    <location>
        <begin position="1311"/>
        <end position="1338"/>
    </location>
</feature>
<evidence type="ECO:0000313" key="3">
    <source>
        <dbReference type="EMBL" id="KAG5505766.1"/>
    </source>
</evidence>
<feature type="compositionally biased region" description="Basic and acidic residues" evidence="2">
    <location>
        <begin position="77"/>
        <end position="105"/>
    </location>
</feature>
<feature type="compositionally biased region" description="Basic and acidic residues" evidence="2">
    <location>
        <begin position="145"/>
        <end position="155"/>
    </location>
</feature>
<dbReference type="KEGG" id="phet:94291148"/>
<feature type="coiled-coil region" evidence="1">
    <location>
        <begin position="565"/>
        <end position="621"/>
    </location>
</feature>
<organism evidence="3 4">
    <name type="scientific">Porcisia hertigi</name>
    <dbReference type="NCBI Taxonomy" id="2761500"/>
    <lineage>
        <taxon>Eukaryota</taxon>
        <taxon>Discoba</taxon>
        <taxon>Euglenozoa</taxon>
        <taxon>Kinetoplastea</taxon>
        <taxon>Metakinetoplastina</taxon>
        <taxon>Trypanosomatida</taxon>
        <taxon>Trypanosomatidae</taxon>
        <taxon>Leishmaniinae</taxon>
        <taxon>Porcisia</taxon>
    </lineage>
</organism>
<dbReference type="OrthoDB" id="248960at2759"/>
<feature type="coiled-coil region" evidence="1">
    <location>
        <begin position="683"/>
        <end position="795"/>
    </location>
</feature>
<sequence length="1691" mass="193254">MPRQGFVALPCPQQRPQELVDNAVPAVQSQSLQEHPRQQQMHMPSTLLGDLHEFYGVYAQLGKRRQQKQPPPSVGRSHSDDRSTMEASSEHHHKDTRSSHNCKEGPVRQYLETICNTAAAPHRSKEAPVTSTLDLEPEPPLAPSQDRRQQCAEERVPLHDRGGDWSLLYPGLRRTALPTPGTPPATYTASHTTPLSSSQTAAVEELERTQQKLAEMQRLYSYEKQAHLRQRTQQLREDAQLRQADDDITERTAQLLTDYESLVRLRDTASREHLERVLQSVADEWMRSAESLEHTRTTCETALLTRLQATLAEQQQSLAERLQQHLVSVAVSTVEAERAQHTAIEAATQEQVESFKVEYRRILEQDMDERERLMDEQVAHREAQWRTFLKEEHVRMVAIGEEAAREANNRQLETLHIAMRDITALREQLLREHALRQAQVGQEYLAAYESLADGFTAAAAETVEYVQHLQHDYAHLIRALHEEVNRIWAEKQEAVRQIEQCPLRVAETVAQQLHVVEERASSCWQAQLATEQETHRAAVLRLTRIHEEALEKVRSSSAAKEARLKEEHQKERAVWEDHVARQRERLTVAADDALSDAQAAVQKLEKDKESLSLQVHQLKDQLRLDELAHEAALQDARQAEEARYTSQLNSLEATYDAVLQQYKEKIKTVRIGNSSSGAGSATATAALKRVAELEKELDACQSAHAANVEKAVEEAVALWSARLEQCRQEQQARFDAVEQEHRILRAALLDEVQRREQALEEKAEAQRRTHQEELQNAIMKTKEDSQRALERLERQHCAAKREVEAEAESRVRAGESALMVREQQLRSAEERWQRRRTEESETALQQLTAHVAAQHAKQLTELGSQEAMLRSERVQLAQQRAVMEQDVRSTLQVEMQKQLAERLVAAEGGWVRLLEAELLQRFSLWQEFRTQEWTCVQQLHREEVRLLHEHYAAQISALQDEQQLYLSQEAESMRAREAAWAATRAASLDAYSKAAAAKLQEVLMAERTQWHTAQQQHAAERGASIEAAAARVAEHFAITETARAQLESEVRSSYLPILEQQQAMTSKLLAEQRRLHEDAVAQMQAASAELTQEQVTQFEKDRDMREREHERRVRELRQAHEEQLAAERSHHAAAREAYERAASERMQHMRRMYEEQMAELQQRCDAQASQLCEKETGSYVEFQRIRDEQEERLRAEYEKSIADLRDAFEERNQCYAELQATLCARVQAEAGRVQTRSEEKLAHFIEEHQTQLAKLRLAHEKALDEQEVRQQEALARLQAGHETDVTALVCELRKEHEATEAALQSTWEAQQENWRKLLEEERHARRAAEQRAKEAARDAVALRVASEQQQAAAYRALDEEYRELLNQMRYDVQVEREELARRCLKDEERRFATDVLQRQRTRHQSPNVQPPKQPSSSSHSSLTTDLPVVVTAPESQTPLGRRHTSGCATLSAVWTPGAPYSVSSKGSPLSILPGDPVERAVAHHGHSYTDSQGKESSEHVLQEAKQRLGQLWDVLEVPSDDQRTFLNYADTLAQEAPAAELHDALMREQRRLEAQLPLLEALTRLEYVQRQLRPMANAPPLATLPINGKYDFALKRVSAGHNEGDDAVHVAPSVSLPSSYHVFEEDQKNATASAAVSPPSKMPGKAGNQRLEQLQLHLERLTEQLRCDITQHEKEYGEVFRVNGIRVMDRL</sequence>
<feature type="region of interest" description="Disordered" evidence="2">
    <location>
        <begin position="1"/>
        <end position="41"/>
    </location>
</feature>
<proteinExistence type="predicted"/>
<keyword evidence="4" id="KW-1185">Reference proteome</keyword>
<reference evidence="3 4" key="1">
    <citation type="submission" date="2021-02" db="EMBL/GenBank/DDBJ databases">
        <title>Porcisia hertigi Genome sequencing and assembly.</title>
        <authorList>
            <person name="Almutairi H."/>
            <person name="Gatherer D."/>
        </authorList>
    </citation>
    <scope>NUCLEOTIDE SEQUENCE [LARGE SCALE GENOMIC DNA]</scope>
    <source>
        <strain evidence="3 4">C119</strain>
    </source>
</reference>
<accession>A0A836ITA9</accession>
<comment type="caution">
    <text evidence="3">The sequence shown here is derived from an EMBL/GenBank/DDBJ whole genome shotgun (WGS) entry which is preliminary data.</text>
</comment>
<protein>
    <submittedName>
        <fullName evidence="3">Uncharacterized protein</fullName>
    </submittedName>
</protein>
<keyword evidence="1" id="KW-0175">Coiled coil</keyword>
<feature type="region of interest" description="Disordered" evidence="2">
    <location>
        <begin position="62"/>
        <end position="105"/>
    </location>
</feature>
<evidence type="ECO:0000256" key="2">
    <source>
        <dbReference type="SAM" id="MobiDB-lite"/>
    </source>
</evidence>
<feature type="region of interest" description="Disordered" evidence="2">
    <location>
        <begin position="119"/>
        <end position="155"/>
    </location>
</feature>
<dbReference type="GeneID" id="94291148"/>
<name>A0A836ITA9_9TRYP</name>
<gene>
    <name evidence="3" type="ORF">JKF63_05102</name>
</gene>
<feature type="coiled-coil region" evidence="1">
    <location>
        <begin position="1069"/>
        <end position="1207"/>
    </location>
</feature>
<feature type="region of interest" description="Disordered" evidence="2">
    <location>
        <begin position="1395"/>
        <end position="1424"/>
    </location>
</feature>
<dbReference type="RefSeq" id="XP_067757434.1">
    <property type="nucleotide sequence ID" value="XM_067901071.1"/>
</dbReference>
<feature type="compositionally biased region" description="Polar residues" evidence="2">
    <location>
        <begin position="27"/>
        <end position="41"/>
    </location>
</feature>
<dbReference type="EMBL" id="JAFJZO010000021">
    <property type="protein sequence ID" value="KAG5505766.1"/>
    <property type="molecule type" value="Genomic_DNA"/>
</dbReference>
<evidence type="ECO:0000313" key="4">
    <source>
        <dbReference type="Proteomes" id="UP000674318"/>
    </source>
</evidence>
<evidence type="ECO:0000256" key="1">
    <source>
        <dbReference type="SAM" id="Coils"/>
    </source>
</evidence>